<dbReference type="AlphaFoldDB" id="A0A9Q0DMM8"/>
<evidence type="ECO:0008006" key="5">
    <source>
        <dbReference type="Google" id="ProtNLM"/>
    </source>
</evidence>
<dbReference type="EMBL" id="JANIIK010000114">
    <property type="protein sequence ID" value="KAJ3590361.1"/>
    <property type="molecule type" value="Genomic_DNA"/>
</dbReference>
<gene>
    <name evidence="2" type="ORF">NHX12_008308</name>
    <name evidence="3" type="ORF">NHX12_008313</name>
</gene>
<protein>
    <recommendedName>
        <fullName evidence="5">Secreted protein</fullName>
    </recommendedName>
</protein>
<comment type="caution">
    <text evidence="2">The sequence shown here is derived from an EMBL/GenBank/DDBJ whole genome shotgun (WGS) entry which is preliminary data.</text>
</comment>
<dbReference type="Proteomes" id="UP001148018">
    <property type="component" value="Unassembled WGS sequence"/>
</dbReference>
<sequence length="86" mass="9219">MLPTWAPLLFLAMWGRSTSGGPLSFRIGPNPTKPKTVHGGHGQTLAEKPYCSYAAPHAAIANIFISRLPPPPAHGEEHSELGHVRS</sequence>
<dbReference type="EMBL" id="JANIIK010000114">
    <property type="protein sequence ID" value="KAJ3590356.1"/>
    <property type="molecule type" value="Genomic_DNA"/>
</dbReference>
<evidence type="ECO:0000313" key="2">
    <source>
        <dbReference type="EMBL" id="KAJ3590356.1"/>
    </source>
</evidence>
<evidence type="ECO:0000256" key="1">
    <source>
        <dbReference type="SAM" id="SignalP"/>
    </source>
</evidence>
<organism evidence="2 4">
    <name type="scientific">Muraenolepis orangiensis</name>
    <name type="common">Patagonian moray cod</name>
    <dbReference type="NCBI Taxonomy" id="630683"/>
    <lineage>
        <taxon>Eukaryota</taxon>
        <taxon>Metazoa</taxon>
        <taxon>Chordata</taxon>
        <taxon>Craniata</taxon>
        <taxon>Vertebrata</taxon>
        <taxon>Euteleostomi</taxon>
        <taxon>Actinopterygii</taxon>
        <taxon>Neopterygii</taxon>
        <taxon>Teleostei</taxon>
        <taxon>Neoteleostei</taxon>
        <taxon>Acanthomorphata</taxon>
        <taxon>Zeiogadaria</taxon>
        <taxon>Gadariae</taxon>
        <taxon>Gadiformes</taxon>
        <taxon>Muraenolepidoidei</taxon>
        <taxon>Muraenolepididae</taxon>
        <taxon>Muraenolepis</taxon>
    </lineage>
</organism>
<proteinExistence type="predicted"/>
<accession>A0A9Q0DMM8</accession>
<evidence type="ECO:0000313" key="3">
    <source>
        <dbReference type="EMBL" id="KAJ3590361.1"/>
    </source>
</evidence>
<feature type="signal peptide" evidence="1">
    <location>
        <begin position="1"/>
        <end position="20"/>
    </location>
</feature>
<keyword evidence="1" id="KW-0732">Signal</keyword>
<evidence type="ECO:0000313" key="4">
    <source>
        <dbReference type="Proteomes" id="UP001148018"/>
    </source>
</evidence>
<reference evidence="2" key="1">
    <citation type="submission" date="2022-07" db="EMBL/GenBank/DDBJ databases">
        <title>Chromosome-level genome of Muraenolepis orangiensis.</title>
        <authorList>
            <person name="Kim J."/>
        </authorList>
    </citation>
    <scope>NUCLEOTIDE SEQUENCE</scope>
    <source>
        <strain evidence="2">KU_S4_2022</strain>
        <tissue evidence="2">Muscle</tissue>
    </source>
</reference>
<keyword evidence="4" id="KW-1185">Reference proteome</keyword>
<feature type="chain" id="PRO_5040711397" description="Secreted protein" evidence="1">
    <location>
        <begin position="21"/>
        <end position="86"/>
    </location>
</feature>
<name>A0A9Q0DMM8_9TELE</name>